<accession>A0ABV3ZDP7</accession>
<evidence type="ECO:0000313" key="2">
    <source>
        <dbReference type="Proteomes" id="UP001560573"/>
    </source>
</evidence>
<protein>
    <submittedName>
        <fullName evidence="1">Gliding motility-associated C-terminal domain-containing protein</fullName>
    </submittedName>
</protein>
<reference evidence="1 2" key="1">
    <citation type="submission" date="2023-07" db="EMBL/GenBank/DDBJ databases">
        <authorList>
            <person name="Lian W.-H."/>
        </authorList>
    </citation>
    <scope>NUCLEOTIDE SEQUENCE [LARGE SCALE GENOMIC DNA]</scope>
    <source>
        <strain evidence="1 2">SYSU DXS3180</strain>
    </source>
</reference>
<name>A0ABV3ZDP7_9BACT</name>
<keyword evidence="2" id="KW-1185">Reference proteome</keyword>
<proteinExistence type="predicted"/>
<dbReference type="Pfam" id="PF13585">
    <property type="entry name" value="CHU_C"/>
    <property type="match status" value="1"/>
</dbReference>
<dbReference type="RefSeq" id="WP_369329390.1">
    <property type="nucleotide sequence ID" value="NZ_JAULBC010000003.1"/>
</dbReference>
<gene>
    <name evidence="1" type="ORF">QTN47_10785</name>
</gene>
<dbReference type="EMBL" id="JAULBC010000003">
    <property type="protein sequence ID" value="MEX6687983.1"/>
    <property type="molecule type" value="Genomic_DNA"/>
</dbReference>
<sequence>MHSNLKTIYSSDMCSSRIIAGAFTPFLIAPASAGSMDKLVLKYHEKVNSIHLKIFTRWGSVIYETDNYDNSWDGDNVSAGTYYYEAAVSSPALADERPHRGWIVVVK</sequence>
<organism evidence="1 2">
    <name type="scientific">Danxiaibacter flavus</name>
    <dbReference type="NCBI Taxonomy" id="3049108"/>
    <lineage>
        <taxon>Bacteria</taxon>
        <taxon>Pseudomonadati</taxon>
        <taxon>Bacteroidota</taxon>
        <taxon>Chitinophagia</taxon>
        <taxon>Chitinophagales</taxon>
        <taxon>Chitinophagaceae</taxon>
        <taxon>Danxiaibacter</taxon>
    </lineage>
</organism>
<evidence type="ECO:0000313" key="1">
    <source>
        <dbReference type="EMBL" id="MEX6687983.1"/>
    </source>
</evidence>
<dbReference type="Proteomes" id="UP001560573">
    <property type="component" value="Unassembled WGS sequence"/>
</dbReference>
<comment type="caution">
    <text evidence="1">The sequence shown here is derived from an EMBL/GenBank/DDBJ whole genome shotgun (WGS) entry which is preliminary data.</text>
</comment>